<dbReference type="PANTHER" id="PTHR13115">
    <property type="entry name" value="RNA POLYMERASE-ASSOCIATED PROTEIN RTF1 HOMOLOG"/>
    <property type="match status" value="1"/>
</dbReference>
<keyword evidence="4" id="KW-0539">Nucleus</keyword>
<dbReference type="Pfam" id="PF03126">
    <property type="entry name" value="Plus-3"/>
    <property type="match status" value="1"/>
</dbReference>
<feature type="region of interest" description="Disordered" evidence="5">
    <location>
        <begin position="1"/>
        <end position="36"/>
    </location>
</feature>
<dbReference type="GO" id="GO:1990269">
    <property type="term" value="F:RNA polymerase II C-terminal domain phosphoserine binding"/>
    <property type="evidence" value="ECO:0007669"/>
    <property type="project" value="TreeGrafter"/>
</dbReference>
<feature type="domain" description="Plus3" evidence="6">
    <location>
        <begin position="268"/>
        <end position="399"/>
    </location>
</feature>
<dbReference type="WBParaSite" id="jg4261">
    <property type="protein sequence ID" value="jg4261"/>
    <property type="gene ID" value="jg4261"/>
</dbReference>
<sequence>MGKRLRNAVSSDEEDSPDPKGQKVAEQKDADYDDDDMMFMDEEDREKLNMMSEKEREIEIFNRIQQRELNKTREEIKKKLKMNQRAEDKKAEAAETSKESRPSRKAQKSRAAKKSDDDDEEDGDEEVRSKSSGASSDADEAVNEDGLFSSSDEDEEITLNSKETAKSKAKRNEDSEEEPDELSLKYHRPSELANAQSKKQAMDTLMSKRKNKQKADEKRKQSSQKAALDIDEIFGDDDSKSGSSSSSSSRSSSRASSRSFSPETKPEISDRTQLSRIRLSRHKLAQFVHAPFFKKMAIGCFVRIGIGQHKGKPVYRVVQIVDVVETAKVYQVEKTRTNKGLKLKHGPDARVYRLEFASNSDFSPSEFDHWVNFMKEKNLPLPTMDFIERKEKDITNALEYSFTNADIDQIVKEKTRFSKAPTNFAFQKGELMKSKEFAEQSGNVQLVQELQQKLDELETRADTLDRQRSQKLSVVTWINQRNRDHMKQSFLGGGVFHTDESGQDDPFTRKSGKMKVVSGTAKSKLAATLSGAPIDSDVGAPESKVLVTSSSPELPRIHDLFSAHDIEIDIQLKLPAAGPSRMPANIDNQSSARVVLPKPAGSRSLTLEEYKRKRGLI</sequence>
<evidence type="ECO:0000313" key="8">
    <source>
        <dbReference type="WBParaSite" id="jg4261"/>
    </source>
</evidence>
<evidence type="ECO:0000259" key="6">
    <source>
        <dbReference type="PROSITE" id="PS51360"/>
    </source>
</evidence>
<evidence type="ECO:0000256" key="2">
    <source>
        <dbReference type="ARBA" id="ARBA00023015"/>
    </source>
</evidence>
<dbReference type="SUPFAM" id="SSF159042">
    <property type="entry name" value="Plus3-like"/>
    <property type="match status" value="1"/>
</dbReference>
<feature type="compositionally biased region" description="Basic residues" evidence="5">
    <location>
        <begin position="103"/>
        <end position="112"/>
    </location>
</feature>
<evidence type="ECO:0000313" key="7">
    <source>
        <dbReference type="Proteomes" id="UP000887574"/>
    </source>
</evidence>
<protein>
    <submittedName>
        <fullName evidence="8">Plus3 domain-containing protein</fullName>
    </submittedName>
</protein>
<organism evidence="7 8">
    <name type="scientific">Ditylenchus dipsaci</name>
    <dbReference type="NCBI Taxonomy" id="166011"/>
    <lineage>
        <taxon>Eukaryota</taxon>
        <taxon>Metazoa</taxon>
        <taxon>Ecdysozoa</taxon>
        <taxon>Nematoda</taxon>
        <taxon>Chromadorea</taxon>
        <taxon>Rhabditida</taxon>
        <taxon>Tylenchina</taxon>
        <taxon>Tylenchomorpha</taxon>
        <taxon>Sphaerularioidea</taxon>
        <taxon>Anguinidae</taxon>
        <taxon>Anguininae</taxon>
        <taxon>Ditylenchus</taxon>
    </lineage>
</organism>
<keyword evidence="2" id="KW-0805">Transcription regulation</keyword>
<evidence type="ECO:0000256" key="4">
    <source>
        <dbReference type="ARBA" id="ARBA00023242"/>
    </source>
</evidence>
<dbReference type="SMART" id="SM00719">
    <property type="entry name" value="Plus3"/>
    <property type="match status" value="1"/>
</dbReference>
<dbReference type="Gene3D" id="3.90.70.200">
    <property type="entry name" value="Plus-3 domain"/>
    <property type="match status" value="1"/>
</dbReference>
<dbReference type="PANTHER" id="PTHR13115:SF8">
    <property type="entry name" value="RNA POLYMERASE-ASSOCIATED PROTEIN RTF1 HOMOLOG"/>
    <property type="match status" value="1"/>
</dbReference>
<dbReference type="InterPro" id="IPR036128">
    <property type="entry name" value="Plus3-like_sf"/>
</dbReference>
<reference evidence="8" key="1">
    <citation type="submission" date="2022-11" db="UniProtKB">
        <authorList>
            <consortium name="WormBaseParasite"/>
        </authorList>
    </citation>
    <scope>IDENTIFICATION</scope>
</reference>
<feature type="region of interest" description="Disordered" evidence="5">
    <location>
        <begin position="65"/>
        <end position="273"/>
    </location>
</feature>
<feature type="compositionally biased region" description="Basic and acidic residues" evidence="5">
    <location>
        <begin position="163"/>
        <end position="173"/>
    </location>
</feature>
<comment type="subcellular location">
    <subcellularLocation>
        <location evidence="1">Nucleus</location>
    </subcellularLocation>
</comment>
<evidence type="ECO:0000256" key="5">
    <source>
        <dbReference type="SAM" id="MobiDB-lite"/>
    </source>
</evidence>
<proteinExistence type="predicted"/>
<dbReference type="GO" id="GO:0003677">
    <property type="term" value="F:DNA binding"/>
    <property type="evidence" value="ECO:0007669"/>
    <property type="project" value="InterPro"/>
</dbReference>
<evidence type="ECO:0000256" key="1">
    <source>
        <dbReference type="ARBA" id="ARBA00004123"/>
    </source>
</evidence>
<keyword evidence="7" id="KW-1185">Reference proteome</keyword>
<feature type="compositionally biased region" description="Basic and acidic residues" evidence="5">
    <location>
        <begin position="84"/>
        <end position="102"/>
    </location>
</feature>
<dbReference type="Proteomes" id="UP000887574">
    <property type="component" value="Unplaced"/>
</dbReference>
<dbReference type="PROSITE" id="PS51360">
    <property type="entry name" value="PLUS3"/>
    <property type="match status" value="1"/>
</dbReference>
<accession>A0A915E9E7</accession>
<dbReference type="AlphaFoldDB" id="A0A915E9E7"/>
<dbReference type="GO" id="GO:0016593">
    <property type="term" value="C:Cdc73/Paf1 complex"/>
    <property type="evidence" value="ECO:0007669"/>
    <property type="project" value="TreeGrafter"/>
</dbReference>
<keyword evidence="3" id="KW-0804">Transcription</keyword>
<evidence type="ECO:0000256" key="3">
    <source>
        <dbReference type="ARBA" id="ARBA00023163"/>
    </source>
</evidence>
<feature type="compositionally biased region" description="Low complexity" evidence="5">
    <location>
        <begin position="241"/>
        <end position="261"/>
    </location>
</feature>
<dbReference type="InterPro" id="IPR004343">
    <property type="entry name" value="Plus-3_dom"/>
</dbReference>
<feature type="compositionally biased region" description="Basic and acidic residues" evidence="5">
    <location>
        <begin position="65"/>
        <end position="77"/>
    </location>
</feature>
<name>A0A915E9E7_9BILA</name>
<feature type="compositionally biased region" description="Basic and acidic residues" evidence="5">
    <location>
        <begin position="17"/>
        <end position="30"/>
    </location>
</feature>